<reference evidence="2" key="1">
    <citation type="submission" date="2013-08" db="EMBL/GenBank/DDBJ databases">
        <authorList>
            <person name="Mendez C."/>
            <person name="Richter M."/>
            <person name="Ferrer M."/>
            <person name="Sanchez J."/>
        </authorList>
    </citation>
    <scope>NUCLEOTIDE SEQUENCE</scope>
</reference>
<sequence length="184" mass="19870">MTFVALDPQNPFRIRDEVQGFAASHPNPFVLLTSLDRLLALHRLEDVLELLATVRGLLDGKGALAIGLDSRQVPSASLLALRASVAGRTVQSTLEGFANPIRRAVLRRLGLGPCTFTELLRAVDIEDSPKLSFHLHRLEEAGLIGHPAETYGITDKGRGALELLQRLDSLGMGDPDGDSVFITA</sequence>
<dbReference type="Gene3D" id="1.10.10.10">
    <property type="entry name" value="Winged helix-like DNA-binding domain superfamily/Winged helix DNA-binding domain"/>
    <property type="match status" value="1"/>
</dbReference>
<dbReference type="EMBL" id="AUZY01002385">
    <property type="protein sequence ID" value="EQD72297.1"/>
    <property type="molecule type" value="Genomic_DNA"/>
</dbReference>
<dbReference type="SUPFAM" id="SSF46785">
    <property type="entry name" value="Winged helix' DNA-binding domain"/>
    <property type="match status" value="1"/>
</dbReference>
<evidence type="ECO:0000259" key="1">
    <source>
        <dbReference type="SMART" id="SM00418"/>
    </source>
</evidence>
<comment type="caution">
    <text evidence="2">The sequence shown here is derived from an EMBL/GenBank/DDBJ whole genome shotgun (WGS) entry which is preliminary data.</text>
</comment>
<dbReference type="SMART" id="SM00418">
    <property type="entry name" value="HTH_ARSR"/>
    <property type="match status" value="1"/>
</dbReference>
<dbReference type="InterPro" id="IPR011991">
    <property type="entry name" value="ArsR-like_HTH"/>
</dbReference>
<proteinExistence type="predicted"/>
<feature type="domain" description="HTH arsR-type" evidence="1">
    <location>
        <begin position="92"/>
        <end position="166"/>
    </location>
</feature>
<dbReference type="Pfam" id="PF12840">
    <property type="entry name" value="HTH_20"/>
    <property type="match status" value="1"/>
</dbReference>
<reference evidence="2" key="2">
    <citation type="journal article" date="2014" name="ISME J.">
        <title>Microbial stratification in low pH oxic and suboxic macroscopic growths along an acid mine drainage.</title>
        <authorList>
            <person name="Mendez-Garcia C."/>
            <person name="Mesa V."/>
            <person name="Sprenger R.R."/>
            <person name="Richter M."/>
            <person name="Diez M.S."/>
            <person name="Solano J."/>
            <person name="Bargiela R."/>
            <person name="Golyshina O.V."/>
            <person name="Manteca A."/>
            <person name="Ramos J.L."/>
            <person name="Gallego J.R."/>
            <person name="Llorente I."/>
            <person name="Martins Dos Santos V.A."/>
            <person name="Jensen O.N."/>
            <person name="Pelaez A.I."/>
            <person name="Sanchez J."/>
            <person name="Ferrer M."/>
        </authorList>
    </citation>
    <scope>NUCLEOTIDE SEQUENCE</scope>
</reference>
<evidence type="ECO:0000313" key="2">
    <source>
        <dbReference type="EMBL" id="EQD72297.1"/>
    </source>
</evidence>
<dbReference type="GO" id="GO:0003700">
    <property type="term" value="F:DNA-binding transcription factor activity"/>
    <property type="evidence" value="ECO:0007669"/>
    <property type="project" value="InterPro"/>
</dbReference>
<accession>T1BR08</accession>
<dbReference type="CDD" id="cd00090">
    <property type="entry name" value="HTH_ARSR"/>
    <property type="match status" value="1"/>
</dbReference>
<name>T1BR08_9ZZZZ</name>
<organism evidence="2">
    <name type="scientific">mine drainage metagenome</name>
    <dbReference type="NCBI Taxonomy" id="410659"/>
    <lineage>
        <taxon>unclassified sequences</taxon>
        <taxon>metagenomes</taxon>
        <taxon>ecological metagenomes</taxon>
    </lineage>
</organism>
<protein>
    <submittedName>
        <fullName evidence="2">Bacterial regulatory protein, ArsR domain protein</fullName>
    </submittedName>
</protein>
<gene>
    <name evidence="2" type="ORF">B1B_03841</name>
</gene>
<dbReference type="AlphaFoldDB" id="T1BR08"/>
<dbReference type="InterPro" id="IPR036388">
    <property type="entry name" value="WH-like_DNA-bd_sf"/>
</dbReference>
<dbReference type="InterPro" id="IPR036390">
    <property type="entry name" value="WH_DNA-bd_sf"/>
</dbReference>
<dbReference type="InterPro" id="IPR001845">
    <property type="entry name" value="HTH_ArsR_DNA-bd_dom"/>
</dbReference>